<name>A0A1H3PUD6_9BURK</name>
<proteinExistence type="predicted"/>
<dbReference type="EMBL" id="FNPE01000011">
    <property type="protein sequence ID" value="SDZ04558.1"/>
    <property type="molecule type" value="Genomic_DNA"/>
</dbReference>
<evidence type="ECO:0000313" key="4">
    <source>
        <dbReference type="Proteomes" id="UP000595064"/>
    </source>
</evidence>
<dbReference type="Proteomes" id="UP000595064">
    <property type="component" value="Chromosome"/>
</dbReference>
<accession>A0A1H3PUD6</accession>
<dbReference type="GeneID" id="94689682"/>
<dbReference type="Proteomes" id="UP000183417">
    <property type="component" value="Unassembled WGS sequence"/>
</dbReference>
<dbReference type="KEGG" id="dla:I6G47_24040"/>
<evidence type="ECO:0000313" key="1">
    <source>
        <dbReference type="EMBL" id="QPS80049.1"/>
    </source>
</evidence>
<organism evidence="2 3">
    <name type="scientific">Delftia lacustris</name>
    <dbReference type="NCBI Taxonomy" id="558537"/>
    <lineage>
        <taxon>Bacteria</taxon>
        <taxon>Pseudomonadati</taxon>
        <taxon>Pseudomonadota</taxon>
        <taxon>Betaproteobacteria</taxon>
        <taxon>Burkholderiales</taxon>
        <taxon>Comamonadaceae</taxon>
        <taxon>Delftia</taxon>
    </lineage>
</organism>
<protein>
    <submittedName>
        <fullName evidence="2">Uncharacterized protein</fullName>
    </submittedName>
</protein>
<reference evidence="1 4" key="2">
    <citation type="submission" date="2020-12" db="EMBL/GenBank/DDBJ databases">
        <title>FDA dAtabase for Regulatory Grade micrObial Sequences (FDA-ARGOS): Supporting development and validation of Infectious Disease Dx tests.</title>
        <authorList>
            <person name="Sproer C."/>
            <person name="Gronow S."/>
            <person name="Severitt S."/>
            <person name="Schroder I."/>
            <person name="Tallon L."/>
            <person name="Sadzewicz L."/>
            <person name="Zhao X."/>
            <person name="Boylan J."/>
            <person name="Ott S."/>
            <person name="Bowen H."/>
            <person name="Vavikolanu K."/>
            <person name="Mehta A."/>
            <person name="Aluvathingal J."/>
            <person name="Nadendla S."/>
            <person name="Lowell S."/>
            <person name="Myers T."/>
            <person name="Yan Y."/>
            <person name="Sichtig H."/>
        </authorList>
    </citation>
    <scope>NUCLEOTIDE SEQUENCE [LARGE SCALE GENOMIC DNA]</scope>
    <source>
        <strain evidence="1 4">FDAARGOS_890</strain>
    </source>
</reference>
<evidence type="ECO:0000313" key="2">
    <source>
        <dbReference type="EMBL" id="SDZ04558.1"/>
    </source>
</evidence>
<dbReference type="RefSeq" id="WP_016448557.1">
    <property type="nucleotide sequence ID" value="NZ_AP025556.1"/>
</dbReference>
<gene>
    <name evidence="1" type="ORF">I6G47_24040</name>
    <name evidence="2" type="ORF">SAMN05421547_11156</name>
</gene>
<reference evidence="2 3" key="1">
    <citation type="submission" date="2016-10" db="EMBL/GenBank/DDBJ databases">
        <authorList>
            <person name="de Groot N.N."/>
        </authorList>
    </citation>
    <scope>NUCLEOTIDE SEQUENCE [LARGE SCALE GENOMIC DNA]</scope>
    <source>
        <strain evidence="2 3">LMG 24775</strain>
    </source>
</reference>
<sequence>MTPSSSPNLDKLRNIVQKFGASSFTTDQVASEYDDAPATAESIEQFDALLQRHAAVLGIHSVPGSGGQGHGATVWQPA</sequence>
<evidence type="ECO:0000313" key="3">
    <source>
        <dbReference type="Proteomes" id="UP000183417"/>
    </source>
</evidence>
<keyword evidence="4" id="KW-1185">Reference proteome</keyword>
<dbReference type="AlphaFoldDB" id="A0A1H3PUD6"/>
<dbReference type="EMBL" id="CP065748">
    <property type="protein sequence ID" value="QPS80049.1"/>
    <property type="molecule type" value="Genomic_DNA"/>
</dbReference>